<dbReference type="RefSeq" id="WP_343165793.1">
    <property type="nucleotide sequence ID" value="NZ_JBHRSV010000024.1"/>
</dbReference>
<evidence type="ECO:0000256" key="1">
    <source>
        <dbReference type="SAM" id="MobiDB-lite"/>
    </source>
</evidence>
<reference evidence="4" key="1">
    <citation type="journal article" date="2019" name="Int. J. Syst. Evol. Microbiol.">
        <title>The Global Catalogue of Microorganisms (GCM) 10K type strain sequencing project: providing services to taxonomists for standard genome sequencing and annotation.</title>
        <authorList>
            <consortium name="The Broad Institute Genomics Platform"/>
            <consortium name="The Broad Institute Genome Sequencing Center for Infectious Disease"/>
            <person name="Wu L."/>
            <person name="Ma J."/>
        </authorList>
    </citation>
    <scope>NUCLEOTIDE SEQUENCE [LARGE SCALE GENOMIC DNA]</scope>
    <source>
        <strain evidence="4">KCTC 52487</strain>
    </source>
</reference>
<gene>
    <name evidence="3" type="ORF">ACFOOR_11685</name>
</gene>
<accession>A0ABV6ZZH9</accession>
<feature type="signal peptide" evidence="2">
    <location>
        <begin position="1"/>
        <end position="22"/>
    </location>
</feature>
<evidence type="ECO:0000256" key="2">
    <source>
        <dbReference type="SAM" id="SignalP"/>
    </source>
</evidence>
<evidence type="ECO:0000313" key="3">
    <source>
        <dbReference type="EMBL" id="MFC2926768.1"/>
    </source>
</evidence>
<dbReference type="Proteomes" id="UP001595379">
    <property type="component" value="Unassembled WGS sequence"/>
</dbReference>
<protein>
    <recommendedName>
        <fullName evidence="5">Antifreeze glycopeptide</fullName>
    </recommendedName>
</protein>
<evidence type="ECO:0008006" key="5">
    <source>
        <dbReference type="Google" id="ProtNLM"/>
    </source>
</evidence>
<name>A0ABV6ZZH9_9PROT</name>
<keyword evidence="2" id="KW-0732">Signal</keyword>
<keyword evidence="4" id="KW-1185">Reference proteome</keyword>
<feature type="chain" id="PRO_5045179920" description="Antifreeze glycopeptide" evidence="2">
    <location>
        <begin position="23"/>
        <end position="541"/>
    </location>
</feature>
<dbReference type="EMBL" id="JBHRSV010000024">
    <property type="protein sequence ID" value="MFC2926768.1"/>
    <property type="molecule type" value="Genomic_DNA"/>
</dbReference>
<sequence>MISKMISRASLLALVLAAPAAAQDIQVQELGSLDPLEVNVAERPLANDMWRNSNAATARAALLALPGPDDDAYGSMAVADFAGRVLLSGGTPPDGGRGDEALAVLRAERVLAATGPIAAYALLERTPGLERLPALARWHAELGFALGETAAACRTTNGLIDGRNQPYWLRARAACHAINGEAAAAELSADLASAAEPDRDFDTLLYAVTIGQWNDPDVSIDTGLELALARVASGEDQPVLDLSDAPGWLTEVAESTSEPVELPDEIGAAMTYAETLQGAERRSAWDQLIRQDYDRLTAGLALGQALADAASENRFIPVARRYGGQIDTIPVTAATLDHGHRFVLAALAAGDRETAIRWRRALDDGPPRRSYPAPATIDDLIGKGPDEGPAMEPVMSDADEPEWAPPAPRLLVALDLAIAVAQNQIGRESMVALTGARLEAGTEGIGDVAMLALMGAPVSPDWRVALLETEPQASPALLGMAAASASGAHAETALFAAAALQDGLEGAAPGTLMQVVSALDRAGLSDAARDLLLARIIEETA</sequence>
<feature type="region of interest" description="Disordered" evidence="1">
    <location>
        <begin position="367"/>
        <end position="402"/>
    </location>
</feature>
<proteinExistence type="predicted"/>
<comment type="caution">
    <text evidence="3">The sequence shown here is derived from an EMBL/GenBank/DDBJ whole genome shotgun (WGS) entry which is preliminary data.</text>
</comment>
<evidence type="ECO:0000313" key="4">
    <source>
        <dbReference type="Proteomes" id="UP001595379"/>
    </source>
</evidence>
<organism evidence="3 4">
    <name type="scientific">Hyphobacterium vulgare</name>
    <dbReference type="NCBI Taxonomy" id="1736751"/>
    <lineage>
        <taxon>Bacteria</taxon>
        <taxon>Pseudomonadati</taxon>
        <taxon>Pseudomonadota</taxon>
        <taxon>Alphaproteobacteria</taxon>
        <taxon>Maricaulales</taxon>
        <taxon>Maricaulaceae</taxon>
        <taxon>Hyphobacterium</taxon>
    </lineage>
</organism>